<keyword evidence="8" id="KW-0238">DNA-binding</keyword>
<dbReference type="Pfam" id="PF25875">
    <property type="entry name" value="WHD_Rad26_CSB"/>
    <property type="match status" value="1"/>
</dbReference>
<dbReference type="FunFam" id="3.40.50.10810:FF:000042">
    <property type="entry name" value="SNF2 family helicase-like protein"/>
    <property type="match status" value="1"/>
</dbReference>
<dbReference type="InterPro" id="IPR014001">
    <property type="entry name" value="Helicase_ATP-bd"/>
</dbReference>
<dbReference type="SUPFAM" id="SSF52540">
    <property type="entry name" value="P-loop containing nucleoside triphosphate hydrolases"/>
    <property type="match status" value="2"/>
</dbReference>
<sequence length="1493" mass="169486">MPTDNSHQPDSIQEQDAVTTSSNNCLHNAEELGIEQENDICNTDPENSIRLPNSASQSSTSMAVPLEMPRRGQPLLQINRQQIQSISHSAQAAELKDLGVDVYDQDVLEQGVLQQVDNAINEANKATKIADAEKEYQSVLDDLRSCTTSLKQIDKIIEQLSPQAADNKSINRKLDSVKRQKYNKEQQLKKIKAKQKRLQAVLGRTEILDQVNEIEFEEDEEPGPSCLGSMLMPVQETEWEELIRTGQMTPFGTKISQKPEKKTRQLMLNEASDFEKYLADQAKLSSERKKLSLHKRAKKKAQTKTVQRVAPTSTTKEKMGKALSKTDKRLKKHMRKLQKHALRIQSKAKIPKEKKYPQAKKFRREQDDSGESECIPDEELFDPEAAEEEEQASSHAENDSDYELGNLSRKRKYLEKRNFKAEDDADFFPSSEEEEHTVGKRKIKRWRDDGDEDYYKQRLRRWQKERLKDKEHQTAEELSEESDTEFEEGFKVPGFLFKKLFKYQQTGVRWLWELHCQQAGGILGDEMGLGKTIQIIAFLAGLSYSKIRTRGSNYRQGLGPTVIVCPATVMHQWVKEFHTWWPPFRVAILHETGSYTNKKAKLIHEIASCHGILITSYSYIRLMQDNIHSYDWHYVILDEGHKIRNPNAAVTLACKQFRTPHRIILSGSPMQNNLKELWSLFDFVFPGKLGTLPVFMEQFSVPITMGGYANASPVQVKTAYKCACVLRDTINPYLLRRMKADVKMSLSLPDKNEQVLFCRLTDEQRQVYLNFINSKEVYQILNGDMQIFSGLVALRKICNHPDLFSGGPKLLKGIPDAEVEEADQFGYWKRSGKMIVVESLLKIWHKQGHRVLFFTQSRQMLQILEVFVRERNYSYLRMDGTTTIASRQPLITRYNEDKSIFIFLLTTRVGGIGVNLTGADRVIIYDPDWNPSTDTQARERAWRIGQKKQVTVYRLLTAGTIEEKIYHRQIFKQFLTNRVLKDPKQRRFFKSNDLYELFTLSSPDVSQGTETSAIFAGTGSDVQVPKQLKRKLEKLPDNDSNKGDLHLAESSSPKYSRSSSSCSTTHMRNYSPKAIETSEETKGNLETFDQNSYAEDNAEAATNMNSLTKSKEESLERADKSVSQSLPGDAGSSENGKYLNVADEVHGAANANVKGDCSLTRGAAGSGKKQVAKTEDGQLDNNHYKCTSKTKHRVDMLSHESHKDKFKKKHHKDARFEGERIPHLVKQKQYRKESGEEKEEDSKKNDDYVLEKLFKKSGVHSVMKHDAIMEASSADYVLVEAEANRVAQDALRALKVSRQRCLGAASGVPTWTGVRGLSGAPSGIKSRFGQKKNPMLLSSHSTCASPAKKCKDTDTIKKENVKKCSSNGHFGGKSGESSSSALDSSSLLAKMRARNHLTLPQQTGNEGDENHQQALTPALGSTEYDELLVDVRNFIAFQARVEGEASTQELLHEFEAKLPAAQSCIFRELLRNVCTFHRNPNGEGVWRLKPEFR</sequence>
<evidence type="ECO:0000256" key="6">
    <source>
        <dbReference type="ARBA" id="ARBA00022806"/>
    </source>
</evidence>
<feature type="non-terminal residue" evidence="17">
    <location>
        <position position="1493"/>
    </location>
</feature>
<feature type="compositionally biased region" description="Low complexity" evidence="14">
    <location>
        <begin position="1375"/>
        <end position="1385"/>
    </location>
</feature>
<reference evidence="17 18" key="1">
    <citation type="submission" date="2019-09" db="EMBL/GenBank/DDBJ databases">
        <title>Bird 10,000 Genomes (B10K) Project - Family phase.</title>
        <authorList>
            <person name="Zhang G."/>
        </authorList>
    </citation>
    <scope>NUCLEOTIDE SEQUENCE [LARGE SCALE GENOMIC DNA]</scope>
    <source>
        <strain evidence="17">B10K-DU-008-62</strain>
        <tissue evidence="17">Mixed tissue sample</tissue>
    </source>
</reference>
<feature type="region of interest" description="Disordered" evidence="14">
    <location>
        <begin position="1"/>
        <end position="66"/>
    </location>
</feature>
<keyword evidence="7" id="KW-0067">ATP-binding</keyword>
<keyword evidence="18" id="KW-1185">Reference proteome</keyword>
<dbReference type="FunFam" id="3.40.50.300:FF:000863">
    <property type="entry name" value="DNA excision repair protein ERCC-6"/>
    <property type="match status" value="1"/>
</dbReference>
<dbReference type="GO" id="GO:0005524">
    <property type="term" value="F:ATP binding"/>
    <property type="evidence" value="ECO:0007669"/>
    <property type="project" value="UniProtKB-KW"/>
</dbReference>
<dbReference type="PANTHER" id="PTHR45629">
    <property type="entry name" value="SNF2/RAD54 FAMILY MEMBER"/>
    <property type="match status" value="1"/>
</dbReference>
<dbReference type="SMART" id="SM00490">
    <property type="entry name" value="HELICc"/>
    <property type="match status" value="1"/>
</dbReference>
<evidence type="ECO:0000259" key="15">
    <source>
        <dbReference type="PROSITE" id="PS51192"/>
    </source>
</evidence>
<evidence type="ECO:0000313" key="17">
    <source>
        <dbReference type="EMBL" id="NXL61487.1"/>
    </source>
</evidence>
<dbReference type="InterPro" id="IPR049730">
    <property type="entry name" value="SNF2/RAD54-like_C"/>
</dbReference>
<dbReference type="PROSITE" id="PS51192">
    <property type="entry name" value="HELICASE_ATP_BIND_1"/>
    <property type="match status" value="1"/>
</dbReference>
<feature type="non-terminal residue" evidence="17">
    <location>
        <position position="1"/>
    </location>
</feature>
<evidence type="ECO:0000259" key="16">
    <source>
        <dbReference type="PROSITE" id="PS51194"/>
    </source>
</evidence>
<evidence type="ECO:0000256" key="12">
    <source>
        <dbReference type="ARBA" id="ARBA00076356"/>
    </source>
</evidence>
<keyword evidence="4" id="KW-0227">DNA damage</keyword>
<dbReference type="GO" id="GO:0005634">
    <property type="term" value="C:nucleus"/>
    <property type="evidence" value="ECO:0007669"/>
    <property type="project" value="UniProtKB-SubCell"/>
</dbReference>
<keyword evidence="5" id="KW-0378">Hydrolase</keyword>
<feature type="compositionally biased region" description="Low complexity" evidence="14">
    <location>
        <begin position="1050"/>
        <end position="1063"/>
    </location>
</feature>
<keyword evidence="10" id="KW-0539">Nucleus</keyword>
<dbReference type="GO" id="GO:0004386">
    <property type="term" value="F:helicase activity"/>
    <property type="evidence" value="ECO:0007669"/>
    <property type="project" value="UniProtKB-KW"/>
</dbReference>
<dbReference type="Gene3D" id="3.40.50.10810">
    <property type="entry name" value="Tandem AAA-ATPase domain"/>
    <property type="match status" value="1"/>
</dbReference>
<dbReference type="Pfam" id="PF00271">
    <property type="entry name" value="Helicase_C"/>
    <property type="match status" value="1"/>
</dbReference>
<feature type="domain" description="Helicase ATP-binding" evidence="15">
    <location>
        <begin position="512"/>
        <end position="687"/>
    </location>
</feature>
<evidence type="ECO:0000256" key="5">
    <source>
        <dbReference type="ARBA" id="ARBA00022801"/>
    </source>
</evidence>
<feature type="compositionally biased region" description="Basic residues" evidence="14">
    <location>
        <begin position="1204"/>
        <end position="1213"/>
    </location>
</feature>
<keyword evidence="6" id="KW-0347">Helicase</keyword>
<feature type="compositionally biased region" description="Basic and acidic residues" evidence="14">
    <location>
        <begin position="1033"/>
        <end position="1047"/>
    </location>
</feature>
<dbReference type="Proteomes" id="UP000568556">
    <property type="component" value="Unassembled WGS sequence"/>
</dbReference>
<feature type="compositionally biased region" description="Basic and acidic residues" evidence="14">
    <location>
        <begin position="315"/>
        <end position="327"/>
    </location>
</feature>
<dbReference type="PROSITE" id="PS51194">
    <property type="entry name" value="HELICASE_CTER"/>
    <property type="match status" value="1"/>
</dbReference>
<dbReference type="GO" id="GO:0008094">
    <property type="term" value="F:ATP-dependent activity, acting on DNA"/>
    <property type="evidence" value="ECO:0007669"/>
    <property type="project" value="TreeGrafter"/>
</dbReference>
<evidence type="ECO:0000256" key="13">
    <source>
        <dbReference type="ARBA" id="ARBA00079118"/>
    </source>
</evidence>
<feature type="region of interest" description="Disordered" evidence="14">
    <location>
        <begin position="1033"/>
        <end position="1092"/>
    </location>
</feature>
<comment type="similarity">
    <text evidence="2">Belongs to the SNF2/RAD54 helicase family.</text>
</comment>
<feature type="compositionally biased region" description="Basic and acidic residues" evidence="14">
    <location>
        <begin position="1109"/>
        <end position="1120"/>
    </location>
</feature>
<dbReference type="InterPro" id="IPR038718">
    <property type="entry name" value="SNF2-like_sf"/>
</dbReference>
<dbReference type="EMBL" id="VXAQ01000402">
    <property type="protein sequence ID" value="NXL61487.1"/>
    <property type="molecule type" value="Genomic_DNA"/>
</dbReference>
<dbReference type="CDD" id="cd22254">
    <property type="entry name" value="CSB_WHD"/>
    <property type="match status" value="1"/>
</dbReference>
<dbReference type="GO" id="GO:0006283">
    <property type="term" value="P:transcription-coupled nucleotide-excision repair"/>
    <property type="evidence" value="ECO:0007669"/>
    <property type="project" value="TreeGrafter"/>
</dbReference>
<dbReference type="InterPro" id="IPR058951">
    <property type="entry name" value="WHD_Rad26_CSB-like"/>
</dbReference>
<comment type="caution">
    <text evidence="17">The sequence shown here is derived from an EMBL/GenBank/DDBJ whole genome shotgun (WGS) entry which is preliminary data.</text>
</comment>
<feature type="compositionally biased region" description="Polar residues" evidence="14">
    <location>
        <begin position="303"/>
        <end position="314"/>
    </location>
</feature>
<feature type="region of interest" description="Disordered" evidence="14">
    <location>
        <begin position="288"/>
        <end position="404"/>
    </location>
</feature>
<keyword evidence="3" id="KW-0547">Nucleotide-binding</keyword>
<evidence type="ECO:0000256" key="11">
    <source>
        <dbReference type="ARBA" id="ARBA00071998"/>
    </source>
</evidence>
<dbReference type="OrthoDB" id="413460at2759"/>
<evidence type="ECO:0000256" key="9">
    <source>
        <dbReference type="ARBA" id="ARBA00023204"/>
    </source>
</evidence>
<organism evidence="17 18">
    <name type="scientific">Chordeiles acutipennis</name>
    <name type="common">Lesser nighthawk</name>
    <name type="synonym">Caprimulgus acutipennis</name>
    <dbReference type="NCBI Taxonomy" id="118183"/>
    <lineage>
        <taxon>Eukaryota</taxon>
        <taxon>Metazoa</taxon>
        <taxon>Chordata</taxon>
        <taxon>Craniata</taxon>
        <taxon>Vertebrata</taxon>
        <taxon>Euteleostomi</taxon>
        <taxon>Archelosauria</taxon>
        <taxon>Archosauria</taxon>
        <taxon>Dinosauria</taxon>
        <taxon>Saurischia</taxon>
        <taxon>Theropoda</taxon>
        <taxon>Coelurosauria</taxon>
        <taxon>Aves</taxon>
        <taxon>Neognathae</taxon>
        <taxon>Neoaves</taxon>
        <taxon>Strisores</taxon>
        <taxon>Caprimulgiformes</taxon>
        <taxon>Caprimulgidae</taxon>
        <taxon>Chordeilinae</taxon>
        <taxon>Chordeiles</taxon>
    </lineage>
</organism>
<feature type="compositionally biased region" description="Acidic residues" evidence="14">
    <location>
        <begin position="368"/>
        <end position="391"/>
    </location>
</feature>
<dbReference type="Pfam" id="PF00176">
    <property type="entry name" value="SNF2-rel_dom"/>
    <property type="match status" value="1"/>
</dbReference>
<dbReference type="CDD" id="cd21397">
    <property type="entry name" value="cc_ERCC-6_N"/>
    <property type="match status" value="1"/>
</dbReference>
<evidence type="ECO:0000256" key="10">
    <source>
        <dbReference type="ARBA" id="ARBA00023242"/>
    </source>
</evidence>
<comment type="subcellular location">
    <subcellularLocation>
        <location evidence="1">Nucleus</location>
    </subcellularLocation>
</comment>
<evidence type="ECO:0000256" key="3">
    <source>
        <dbReference type="ARBA" id="ARBA00022741"/>
    </source>
</evidence>
<evidence type="ECO:0000256" key="2">
    <source>
        <dbReference type="ARBA" id="ARBA00007025"/>
    </source>
</evidence>
<dbReference type="CDD" id="cd18793">
    <property type="entry name" value="SF2_C_SNF"/>
    <property type="match status" value="1"/>
</dbReference>
<evidence type="ECO:0000256" key="4">
    <source>
        <dbReference type="ARBA" id="ARBA00022763"/>
    </source>
</evidence>
<name>A0A7L0U3E5_CHOAC</name>
<dbReference type="SMART" id="SM00487">
    <property type="entry name" value="DEXDc"/>
    <property type="match status" value="1"/>
</dbReference>
<dbReference type="GO" id="GO:0016787">
    <property type="term" value="F:hydrolase activity"/>
    <property type="evidence" value="ECO:0007669"/>
    <property type="project" value="UniProtKB-KW"/>
</dbReference>
<feature type="compositionally biased region" description="Polar residues" evidence="14">
    <location>
        <begin position="39"/>
        <end position="62"/>
    </location>
</feature>
<dbReference type="InterPro" id="IPR050496">
    <property type="entry name" value="SNF2_RAD54_helicase_repair"/>
</dbReference>
<feature type="compositionally biased region" description="Basic residues" evidence="14">
    <location>
        <begin position="328"/>
        <end position="342"/>
    </location>
</feature>
<evidence type="ECO:0000256" key="7">
    <source>
        <dbReference type="ARBA" id="ARBA00022840"/>
    </source>
</evidence>
<feature type="region of interest" description="Disordered" evidence="14">
    <location>
        <begin position="1194"/>
        <end position="1244"/>
    </location>
</feature>
<evidence type="ECO:0000256" key="1">
    <source>
        <dbReference type="ARBA" id="ARBA00004123"/>
    </source>
</evidence>
<evidence type="ECO:0000313" key="18">
    <source>
        <dbReference type="Proteomes" id="UP000568556"/>
    </source>
</evidence>
<dbReference type="InterPro" id="IPR001650">
    <property type="entry name" value="Helicase_C-like"/>
</dbReference>
<accession>A0A7L0U3E5</accession>
<feature type="region of interest" description="Disordered" evidence="14">
    <location>
        <begin position="1108"/>
        <end position="1135"/>
    </location>
</feature>
<dbReference type="CDD" id="cd18000">
    <property type="entry name" value="DEXHc_ERCC6"/>
    <property type="match status" value="1"/>
</dbReference>
<feature type="compositionally biased region" description="Basic residues" evidence="14">
    <location>
        <begin position="291"/>
        <end position="302"/>
    </location>
</feature>
<dbReference type="Gene3D" id="3.40.50.300">
    <property type="entry name" value="P-loop containing nucleotide triphosphate hydrolases"/>
    <property type="match status" value="1"/>
</dbReference>
<evidence type="ECO:0000256" key="8">
    <source>
        <dbReference type="ARBA" id="ARBA00023125"/>
    </source>
</evidence>
<feature type="compositionally biased region" description="Basic and acidic residues" evidence="14">
    <location>
        <begin position="1194"/>
        <end position="1203"/>
    </location>
</feature>
<dbReference type="InterPro" id="IPR000330">
    <property type="entry name" value="SNF2_N"/>
</dbReference>
<keyword evidence="9" id="KW-0234">DNA repair</keyword>
<dbReference type="InterPro" id="IPR027417">
    <property type="entry name" value="P-loop_NTPase"/>
</dbReference>
<feature type="compositionally biased region" description="Polar residues" evidence="14">
    <location>
        <begin position="1"/>
        <end position="26"/>
    </location>
</feature>
<protein>
    <recommendedName>
        <fullName evidence="11">DNA excision repair protein ERCC-6</fullName>
    </recommendedName>
    <alternativeName>
        <fullName evidence="12">ATP-dependent helicase ERCC6</fullName>
    </alternativeName>
    <alternativeName>
        <fullName evidence="13">Cockayne syndrome protein CSB</fullName>
    </alternativeName>
</protein>
<dbReference type="PANTHER" id="PTHR45629:SF7">
    <property type="entry name" value="DNA EXCISION REPAIR PROTEIN ERCC-6-RELATED"/>
    <property type="match status" value="1"/>
</dbReference>
<feature type="compositionally biased region" description="Basic and acidic residues" evidence="14">
    <location>
        <begin position="1230"/>
        <end position="1244"/>
    </location>
</feature>
<evidence type="ECO:0000256" key="14">
    <source>
        <dbReference type="SAM" id="MobiDB-lite"/>
    </source>
</evidence>
<feature type="region of interest" description="Disordered" evidence="14">
    <location>
        <begin position="1363"/>
        <end position="1385"/>
    </location>
</feature>
<dbReference type="InterPro" id="IPR059240">
    <property type="entry name" value="cc_ERCC-6_N"/>
</dbReference>
<gene>
    <name evidence="17" type="primary">Ercc6</name>
    <name evidence="17" type="ORF">CHOACU_R13778</name>
</gene>
<feature type="domain" description="Helicase C-terminal" evidence="16">
    <location>
        <begin position="836"/>
        <end position="995"/>
    </location>
</feature>
<proteinExistence type="inferred from homology"/>